<keyword evidence="6 7" id="KW-0472">Membrane</keyword>
<gene>
    <name evidence="10" type="ORF">M0651_08990</name>
</gene>
<dbReference type="AlphaFoldDB" id="A0A9X1XXB9"/>
<feature type="transmembrane region" description="Helical" evidence="7">
    <location>
        <begin position="168"/>
        <end position="189"/>
    </location>
</feature>
<sequence>MDMVAVWNAVRRHFLAFIIVMATCIGLAILLNEVVTPSYRANVSLVANIAANPESSTYNEFLASQMLTKTYEDTIQSRYIAAEVKKKVSTQDTVIQMLKKIKVRTDPGTLVILLSYTGDEPKQAVAIANAFAETFIAKSKEIVEGANVSILDSASLEETKTPVSPRKALNLALACFVGLFAGLSLALILDARHMRNKKSRQARRHLSEDYSELGDTLIRIEKKYKGRAVK</sequence>
<dbReference type="InterPro" id="IPR003856">
    <property type="entry name" value="LPS_length_determ_N"/>
</dbReference>
<keyword evidence="4 7" id="KW-0812">Transmembrane</keyword>
<evidence type="ECO:0000256" key="1">
    <source>
        <dbReference type="ARBA" id="ARBA00004651"/>
    </source>
</evidence>
<evidence type="ECO:0000259" key="9">
    <source>
        <dbReference type="Pfam" id="PF13807"/>
    </source>
</evidence>
<dbReference type="Proteomes" id="UP001139534">
    <property type="component" value="Unassembled WGS sequence"/>
</dbReference>
<proteinExistence type="inferred from homology"/>
<evidence type="ECO:0000256" key="4">
    <source>
        <dbReference type="ARBA" id="ARBA00022692"/>
    </source>
</evidence>
<comment type="similarity">
    <text evidence="2">Belongs to the CpsC/CapA family.</text>
</comment>
<dbReference type="GO" id="GO:0005886">
    <property type="term" value="C:plasma membrane"/>
    <property type="evidence" value="ECO:0007669"/>
    <property type="project" value="UniProtKB-SubCell"/>
</dbReference>
<keyword evidence="11" id="KW-1185">Reference proteome</keyword>
<evidence type="ECO:0000313" key="11">
    <source>
        <dbReference type="Proteomes" id="UP001139534"/>
    </source>
</evidence>
<feature type="transmembrane region" description="Helical" evidence="7">
    <location>
        <begin position="12"/>
        <end position="31"/>
    </location>
</feature>
<accession>A0A9X1XXB9</accession>
<evidence type="ECO:0000313" key="10">
    <source>
        <dbReference type="EMBL" id="MCK8487305.1"/>
    </source>
</evidence>
<dbReference type="PANTHER" id="PTHR32309:SF13">
    <property type="entry name" value="FERRIC ENTEROBACTIN TRANSPORT PROTEIN FEPE"/>
    <property type="match status" value="1"/>
</dbReference>
<keyword evidence="3" id="KW-1003">Cell membrane</keyword>
<dbReference type="InterPro" id="IPR032807">
    <property type="entry name" value="GNVR"/>
</dbReference>
<evidence type="ECO:0000256" key="6">
    <source>
        <dbReference type="ARBA" id="ARBA00023136"/>
    </source>
</evidence>
<organism evidence="10 11">
    <name type="scientific">Paenibacillus mellifer</name>
    <dbReference type="NCBI Taxonomy" id="2937794"/>
    <lineage>
        <taxon>Bacteria</taxon>
        <taxon>Bacillati</taxon>
        <taxon>Bacillota</taxon>
        <taxon>Bacilli</taxon>
        <taxon>Bacillales</taxon>
        <taxon>Paenibacillaceae</taxon>
        <taxon>Paenibacillus</taxon>
    </lineage>
</organism>
<dbReference type="Pfam" id="PF02706">
    <property type="entry name" value="Wzz"/>
    <property type="match status" value="1"/>
</dbReference>
<dbReference type="RefSeq" id="WP_248551508.1">
    <property type="nucleotide sequence ID" value="NZ_JALPRK010000006.1"/>
</dbReference>
<dbReference type="PANTHER" id="PTHR32309">
    <property type="entry name" value="TYROSINE-PROTEIN KINASE"/>
    <property type="match status" value="1"/>
</dbReference>
<dbReference type="GO" id="GO:0004713">
    <property type="term" value="F:protein tyrosine kinase activity"/>
    <property type="evidence" value="ECO:0007669"/>
    <property type="project" value="TreeGrafter"/>
</dbReference>
<feature type="domain" description="Tyrosine-protein kinase G-rich" evidence="9">
    <location>
        <begin position="143"/>
        <end position="188"/>
    </location>
</feature>
<evidence type="ECO:0000256" key="2">
    <source>
        <dbReference type="ARBA" id="ARBA00006683"/>
    </source>
</evidence>
<dbReference type="EMBL" id="JALPRK010000006">
    <property type="protein sequence ID" value="MCK8487305.1"/>
    <property type="molecule type" value="Genomic_DNA"/>
</dbReference>
<feature type="domain" description="Polysaccharide chain length determinant N-terminal" evidence="8">
    <location>
        <begin position="1"/>
        <end position="87"/>
    </location>
</feature>
<reference evidence="10" key="1">
    <citation type="submission" date="2022-04" db="EMBL/GenBank/DDBJ databases">
        <authorList>
            <person name="Seo M.-J."/>
        </authorList>
    </citation>
    <scope>NUCLEOTIDE SEQUENCE</scope>
    <source>
        <strain evidence="10">MBLB2552</strain>
    </source>
</reference>
<evidence type="ECO:0008006" key="12">
    <source>
        <dbReference type="Google" id="ProtNLM"/>
    </source>
</evidence>
<dbReference type="Pfam" id="PF13807">
    <property type="entry name" value="GNVR"/>
    <property type="match status" value="1"/>
</dbReference>
<protein>
    <recommendedName>
        <fullName evidence="12">Polysaccharide chain length determinant N-terminal domain-containing protein</fullName>
    </recommendedName>
</protein>
<comment type="caution">
    <text evidence="10">The sequence shown here is derived from an EMBL/GenBank/DDBJ whole genome shotgun (WGS) entry which is preliminary data.</text>
</comment>
<name>A0A9X1XXB9_9BACL</name>
<evidence type="ECO:0000256" key="5">
    <source>
        <dbReference type="ARBA" id="ARBA00022989"/>
    </source>
</evidence>
<keyword evidence="5 7" id="KW-1133">Transmembrane helix</keyword>
<evidence type="ECO:0000259" key="8">
    <source>
        <dbReference type="Pfam" id="PF02706"/>
    </source>
</evidence>
<evidence type="ECO:0000256" key="7">
    <source>
        <dbReference type="SAM" id="Phobius"/>
    </source>
</evidence>
<evidence type="ECO:0000256" key="3">
    <source>
        <dbReference type="ARBA" id="ARBA00022475"/>
    </source>
</evidence>
<comment type="subcellular location">
    <subcellularLocation>
        <location evidence="1">Cell membrane</location>
        <topology evidence="1">Multi-pass membrane protein</topology>
    </subcellularLocation>
</comment>
<dbReference type="InterPro" id="IPR050445">
    <property type="entry name" value="Bact_polysacc_biosynth/exp"/>
</dbReference>